<evidence type="ECO:0000256" key="8">
    <source>
        <dbReference type="SAM" id="MobiDB-lite"/>
    </source>
</evidence>
<accession>A0A1Y1JJ43</accession>
<comment type="similarity">
    <text evidence="7">Belongs to the class-I aminoacyl-tRNA synthetase family.</text>
</comment>
<feature type="domain" description="Methionyl/Leucyl tRNA synthetase" evidence="10">
    <location>
        <begin position="325"/>
        <end position="416"/>
    </location>
</feature>
<evidence type="ECO:0000256" key="9">
    <source>
        <dbReference type="SAM" id="SignalP"/>
    </source>
</evidence>
<dbReference type="PRINTS" id="PR01041">
    <property type="entry name" value="TRNASYNTHMET"/>
</dbReference>
<gene>
    <name evidence="11" type="ORF">PGO_080370</name>
</gene>
<dbReference type="Gene3D" id="1.10.730.10">
    <property type="entry name" value="Isoleucyl-tRNA Synthetase, Domain 1"/>
    <property type="match status" value="1"/>
</dbReference>
<keyword evidence="12" id="KW-1185">Reference proteome</keyword>
<evidence type="ECO:0000256" key="4">
    <source>
        <dbReference type="ARBA" id="ARBA00022840"/>
    </source>
</evidence>
<feature type="region of interest" description="Disordered" evidence="8">
    <location>
        <begin position="479"/>
        <end position="509"/>
    </location>
</feature>
<dbReference type="PANTHER" id="PTHR43326">
    <property type="entry name" value="METHIONYL-TRNA SYNTHETASE"/>
    <property type="match status" value="1"/>
</dbReference>
<evidence type="ECO:0000259" key="10">
    <source>
        <dbReference type="Pfam" id="PF09334"/>
    </source>
</evidence>
<dbReference type="InterPro" id="IPR009080">
    <property type="entry name" value="tRNAsynth_Ia_anticodon-bd"/>
</dbReference>
<dbReference type="PANTHER" id="PTHR43326:SF1">
    <property type="entry name" value="METHIONINE--TRNA LIGASE, MITOCHONDRIAL"/>
    <property type="match status" value="1"/>
</dbReference>
<keyword evidence="9" id="KW-0732">Signal</keyword>
<keyword evidence="6 7" id="KW-0030">Aminoacyl-tRNA synthetase</keyword>
<feature type="domain" description="Methionyl/Leucyl tRNA synthetase" evidence="10">
    <location>
        <begin position="174"/>
        <end position="312"/>
    </location>
</feature>
<evidence type="ECO:0000256" key="2">
    <source>
        <dbReference type="ARBA" id="ARBA00022598"/>
    </source>
</evidence>
<feature type="signal peptide" evidence="9">
    <location>
        <begin position="1"/>
        <end position="26"/>
    </location>
</feature>
<dbReference type="InterPro" id="IPR015413">
    <property type="entry name" value="Methionyl/Leucyl_tRNA_Synth"/>
</dbReference>
<dbReference type="SUPFAM" id="SSF47323">
    <property type="entry name" value="Anticodon-binding domain of a subclass of class I aminoacyl-tRNA synthetases"/>
    <property type="match status" value="1"/>
</dbReference>
<evidence type="ECO:0000256" key="3">
    <source>
        <dbReference type="ARBA" id="ARBA00022741"/>
    </source>
</evidence>
<dbReference type="SUPFAM" id="SSF52374">
    <property type="entry name" value="Nucleotidylyl transferase"/>
    <property type="match status" value="1"/>
</dbReference>
<evidence type="ECO:0000256" key="5">
    <source>
        <dbReference type="ARBA" id="ARBA00022917"/>
    </source>
</evidence>
<dbReference type="GO" id="GO:0004825">
    <property type="term" value="F:methionine-tRNA ligase activity"/>
    <property type="evidence" value="ECO:0007669"/>
    <property type="project" value="UniProtKB-EC"/>
</dbReference>
<sequence length="781" mass="91182">MKSIPSTIKIIILISVLLINTFKTSNKHFCYSFINVNQIDLSPWSLKHIPLKEATKKLRKVNLKRRCKYRDAYVRIGKDYIPFGYSNAHVQDKKLTFGNTEKGYLKKKYTQLNNLCEASSVELNLSDSTEKDTKGLINTPNKCDKGGEANGGKANGGEANVGEVNGGKANGVAFVSTPVYYGNDKPHIGHAYCNILSDTICRFLKWECKKRDKFKVVLFSGMDEHGLKIEKKSKEMNIRSIEHINNMCNYYKMMNEKLYVHTDIFYRTSNKFHKSFVQCVWNYLIQNGYIYKDVYKGYYDINEEKYLNDFELKKKNKINNPNVIYIEEENCYFFNILKFQNFLIHFYQHNKSVIYPTYLQKDILHFIKNDLKNICISRYNTKWGINIPNEQKGTIYVWFDALLSYVSSVLYKVKKKRLVRKSEHIQLESDDARSTCSSVSACKPASSYKSSLASNQLDMEDEEIVCSHEDILSMVEKKQQCSEEEDDDDSVHDEMRGSNHCNDTNGNNGWHHSNKINKSDCTVSNIFEKEWNPFVQIIGKDILKFHAIFYICLLKSLNLKFPQKILCHGLLKSENVKMSKSVGNVISPFDILKKYEPDIIRLYFFGSGNIYEDKNFKETHLESFQLFVRNNIGNLLYRVVSLCLDNSYEYIFKIEENDFFHYTILRECENVKTKLITLIHNFEYPLFLENLMTLIKKVNKFFVHREPWNYTKDSIKFNKIIYETLECIKFFSVFLHPIIPRTSVAIFQNIGLNISPQGIITLDMLDNPTEKFVLTKLIKIV</sequence>
<dbReference type="GO" id="GO:0006431">
    <property type="term" value="P:methionyl-tRNA aminoacylation"/>
    <property type="evidence" value="ECO:0007669"/>
    <property type="project" value="InterPro"/>
</dbReference>
<dbReference type="GO" id="GO:0005524">
    <property type="term" value="F:ATP binding"/>
    <property type="evidence" value="ECO:0007669"/>
    <property type="project" value="UniProtKB-KW"/>
</dbReference>
<feature type="chain" id="PRO_5013027970" description="methionine--tRNA ligase" evidence="9">
    <location>
        <begin position="27"/>
        <end position="781"/>
    </location>
</feature>
<dbReference type="InterPro" id="IPR033911">
    <property type="entry name" value="MetRS_core"/>
</dbReference>
<name>A0A1Y1JJ43_PLAGO</name>
<dbReference type="FunFam" id="2.170.220.10:FF:000003">
    <property type="entry name" value="Methionine--tRNA ligase"/>
    <property type="match status" value="1"/>
</dbReference>
<dbReference type="GeneID" id="39747188"/>
<dbReference type="InterPro" id="IPR014729">
    <property type="entry name" value="Rossmann-like_a/b/a_fold"/>
</dbReference>
<proteinExistence type="inferred from homology"/>
<dbReference type="OrthoDB" id="24670at2759"/>
<dbReference type="OMA" id="NMFLPDR"/>
<dbReference type="EC" id="6.1.1.10" evidence="1"/>
<reference evidence="12" key="1">
    <citation type="submission" date="2017-04" db="EMBL/GenBank/DDBJ databases">
        <title>Plasmodium gonderi genome.</title>
        <authorList>
            <person name="Arisue N."/>
            <person name="Honma H."/>
            <person name="Kawai S."/>
            <person name="Tougan T."/>
            <person name="Tanabe K."/>
            <person name="Horii T."/>
        </authorList>
    </citation>
    <scope>NUCLEOTIDE SEQUENCE [LARGE SCALE GENOMIC DNA]</scope>
    <source>
        <strain evidence="12">ATCC 30045</strain>
    </source>
</reference>
<keyword evidence="2 7" id="KW-0436">Ligase</keyword>
<protein>
    <recommendedName>
        <fullName evidence="1">methionine--tRNA ligase</fullName>
        <ecNumber evidence="1">6.1.1.10</ecNumber>
    </recommendedName>
</protein>
<comment type="caution">
    <text evidence="11">The sequence shown here is derived from an EMBL/GenBank/DDBJ whole genome shotgun (WGS) entry which is preliminary data.</text>
</comment>
<dbReference type="InterPro" id="IPR023457">
    <property type="entry name" value="Met-tRNA_synth_2"/>
</dbReference>
<evidence type="ECO:0000256" key="6">
    <source>
        <dbReference type="ARBA" id="ARBA00023146"/>
    </source>
</evidence>
<keyword evidence="3 7" id="KW-0547">Nucleotide-binding</keyword>
<dbReference type="RefSeq" id="XP_028543062.1">
    <property type="nucleotide sequence ID" value="XM_028687261.1"/>
</dbReference>
<keyword evidence="4 7" id="KW-0067">ATP-binding</keyword>
<evidence type="ECO:0000256" key="1">
    <source>
        <dbReference type="ARBA" id="ARBA00012838"/>
    </source>
</evidence>
<organism evidence="11 12">
    <name type="scientific">Plasmodium gonderi</name>
    <dbReference type="NCBI Taxonomy" id="77519"/>
    <lineage>
        <taxon>Eukaryota</taxon>
        <taxon>Sar</taxon>
        <taxon>Alveolata</taxon>
        <taxon>Apicomplexa</taxon>
        <taxon>Aconoidasida</taxon>
        <taxon>Haemosporida</taxon>
        <taxon>Plasmodiidae</taxon>
        <taxon>Plasmodium</taxon>
        <taxon>Plasmodium (Plasmodium)</taxon>
    </lineage>
</organism>
<dbReference type="Pfam" id="PF09334">
    <property type="entry name" value="tRNA-synt_1g"/>
    <property type="match status" value="3"/>
</dbReference>
<dbReference type="Proteomes" id="UP000195521">
    <property type="component" value="Unassembled WGS sequence"/>
</dbReference>
<evidence type="ECO:0000313" key="11">
    <source>
        <dbReference type="EMBL" id="GAW80473.1"/>
    </source>
</evidence>
<evidence type="ECO:0000313" key="12">
    <source>
        <dbReference type="Proteomes" id="UP000195521"/>
    </source>
</evidence>
<dbReference type="EMBL" id="BDQF01000009">
    <property type="protein sequence ID" value="GAW80473.1"/>
    <property type="molecule type" value="Genomic_DNA"/>
</dbReference>
<evidence type="ECO:0000256" key="7">
    <source>
        <dbReference type="RuleBase" id="RU363039"/>
    </source>
</evidence>
<keyword evidence="5 7" id="KW-0648">Protein biosynthesis</keyword>
<dbReference type="Gene3D" id="3.40.50.620">
    <property type="entry name" value="HUPs"/>
    <property type="match status" value="2"/>
</dbReference>
<dbReference type="Gene3D" id="2.170.220.10">
    <property type="match status" value="1"/>
</dbReference>
<dbReference type="AlphaFoldDB" id="A0A1Y1JJ43"/>
<feature type="domain" description="Methionyl/Leucyl tRNA synthetase" evidence="10">
    <location>
        <begin position="526"/>
        <end position="639"/>
    </location>
</feature>
<feature type="compositionally biased region" description="Polar residues" evidence="8">
    <location>
        <begin position="499"/>
        <end position="509"/>
    </location>
</feature>
<feature type="compositionally biased region" description="Acidic residues" evidence="8">
    <location>
        <begin position="482"/>
        <end position="491"/>
    </location>
</feature>